<dbReference type="SUPFAM" id="SSF55729">
    <property type="entry name" value="Acyl-CoA N-acyltransferases (Nat)"/>
    <property type="match status" value="1"/>
</dbReference>
<keyword evidence="3" id="KW-1185">Reference proteome</keyword>
<dbReference type="Proteomes" id="UP001499843">
    <property type="component" value="Unassembled WGS sequence"/>
</dbReference>
<name>A0ABN3CY64_9ACTN</name>
<dbReference type="PROSITE" id="PS51186">
    <property type="entry name" value="GNAT"/>
    <property type="match status" value="1"/>
</dbReference>
<dbReference type="InterPro" id="IPR000182">
    <property type="entry name" value="GNAT_dom"/>
</dbReference>
<dbReference type="Gene3D" id="3.40.630.30">
    <property type="match status" value="1"/>
</dbReference>
<dbReference type="InterPro" id="IPR016181">
    <property type="entry name" value="Acyl_CoA_acyltransferase"/>
</dbReference>
<proteinExistence type="predicted"/>
<dbReference type="EMBL" id="BAAAQX010000041">
    <property type="protein sequence ID" value="GAA2214457.1"/>
    <property type="molecule type" value="Genomic_DNA"/>
</dbReference>
<gene>
    <name evidence="2" type="ORF">GCM10009850_099220</name>
</gene>
<evidence type="ECO:0000313" key="2">
    <source>
        <dbReference type="EMBL" id="GAA2214457.1"/>
    </source>
</evidence>
<organism evidence="2 3">
    <name type="scientific">Nonomuraea monospora</name>
    <dbReference type="NCBI Taxonomy" id="568818"/>
    <lineage>
        <taxon>Bacteria</taxon>
        <taxon>Bacillati</taxon>
        <taxon>Actinomycetota</taxon>
        <taxon>Actinomycetes</taxon>
        <taxon>Streptosporangiales</taxon>
        <taxon>Streptosporangiaceae</taxon>
        <taxon>Nonomuraea</taxon>
    </lineage>
</organism>
<sequence>MPPFPHVRPGPVCVYGLSVLTLPDILADAERGHLPEPGAGPTIVPQPSPRDAGVIAFTAHNVICADVDEGWIRSRLPDDGDLSAPLNPPFLRALEERTGRRVGNLDLLALAEPCAGDPPIDLAEITDAAHPRVLRAHRYRDDVRVWTCPGGLLVLGRGVAGRWEVAIEVDAGHRGAGLGRALARAARQLAARPLWAQIAPGNAASVRAFLAAGYVPVGAEALLVPDVGGSDSRG</sequence>
<feature type="domain" description="N-acetyltransferase" evidence="1">
    <location>
        <begin position="94"/>
        <end position="234"/>
    </location>
</feature>
<comment type="caution">
    <text evidence="2">The sequence shown here is derived from an EMBL/GenBank/DDBJ whole genome shotgun (WGS) entry which is preliminary data.</text>
</comment>
<evidence type="ECO:0000313" key="3">
    <source>
        <dbReference type="Proteomes" id="UP001499843"/>
    </source>
</evidence>
<evidence type="ECO:0000259" key="1">
    <source>
        <dbReference type="PROSITE" id="PS51186"/>
    </source>
</evidence>
<dbReference type="Pfam" id="PF00583">
    <property type="entry name" value="Acetyltransf_1"/>
    <property type="match status" value="1"/>
</dbReference>
<protein>
    <submittedName>
        <fullName evidence="2">GNAT family N-acetyltransferase</fullName>
    </submittedName>
</protein>
<accession>A0ABN3CY64</accession>
<reference evidence="2 3" key="1">
    <citation type="journal article" date="2019" name="Int. J. Syst. Evol. Microbiol.">
        <title>The Global Catalogue of Microorganisms (GCM) 10K type strain sequencing project: providing services to taxonomists for standard genome sequencing and annotation.</title>
        <authorList>
            <consortium name="The Broad Institute Genomics Platform"/>
            <consortium name="The Broad Institute Genome Sequencing Center for Infectious Disease"/>
            <person name="Wu L."/>
            <person name="Ma J."/>
        </authorList>
    </citation>
    <scope>NUCLEOTIDE SEQUENCE [LARGE SCALE GENOMIC DNA]</scope>
    <source>
        <strain evidence="2 3">JCM 16114</strain>
    </source>
</reference>